<dbReference type="Proteomes" id="UP000092544">
    <property type="component" value="Unassembled WGS sequence"/>
</dbReference>
<dbReference type="GO" id="GO:0005737">
    <property type="term" value="C:cytoplasm"/>
    <property type="evidence" value="ECO:0007669"/>
    <property type="project" value="InterPro"/>
</dbReference>
<dbReference type="SUPFAM" id="SSF75169">
    <property type="entry name" value="DsrEFH-like"/>
    <property type="match status" value="1"/>
</dbReference>
<dbReference type="EMBL" id="FLOB01000002">
    <property type="protein sequence ID" value="SBS28834.1"/>
    <property type="molecule type" value="Genomic_DNA"/>
</dbReference>
<dbReference type="Pfam" id="PF04077">
    <property type="entry name" value="DsrH"/>
    <property type="match status" value="1"/>
</dbReference>
<sequence length="95" mass="10897">MQLHQLNQHTYSETIEETWRHSLQKGDALVLIEEAILRTIHQKKMLKSLIEKQGISLYYLQADAQAYGLTPDIGCALDDTQWVGITLRADSNISW</sequence>
<keyword evidence="2" id="KW-1185">Reference proteome</keyword>
<dbReference type="OrthoDB" id="9795117at2"/>
<dbReference type="GO" id="GO:0002143">
    <property type="term" value="P:tRNA wobble position uridine thiolation"/>
    <property type="evidence" value="ECO:0007669"/>
    <property type="project" value="InterPro"/>
</dbReference>
<dbReference type="InterPro" id="IPR007215">
    <property type="entry name" value="Sulphur_relay_TusB/DsrH"/>
</dbReference>
<reference evidence="1 2" key="1">
    <citation type="submission" date="2016-06" db="EMBL/GenBank/DDBJ databases">
        <authorList>
            <person name="Kjaerup R.B."/>
            <person name="Dalgaard T.S."/>
            <person name="Juul-Madsen H.R."/>
        </authorList>
    </citation>
    <scope>NUCLEOTIDE SEQUENCE [LARGE SCALE GENOMIC DNA]</scope>
    <source>
        <strain evidence="1 2">CECT 8886</strain>
    </source>
</reference>
<dbReference type="Gene3D" id="3.40.1260.10">
    <property type="entry name" value="DsrEFH-like"/>
    <property type="match status" value="1"/>
</dbReference>
<name>A0A1A8T9Y4_9GAMM</name>
<protein>
    <submittedName>
        <fullName evidence="1">Protein TusB</fullName>
    </submittedName>
</protein>
<evidence type="ECO:0000313" key="1">
    <source>
        <dbReference type="EMBL" id="SBS28834.1"/>
    </source>
</evidence>
<proteinExistence type="predicted"/>
<dbReference type="AlphaFoldDB" id="A0A1A8T9Y4"/>
<evidence type="ECO:0000313" key="2">
    <source>
        <dbReference type="Proteomes" id="UP000092544"/>
    </source>
</evidence>
<accession>A0A1A8T9Y4</accession>
<dbReference type="STRING" id="1792290.MSP8886_01329"/>
<dbReference type="InterPro" id="IPR027396">
    <property type="entry name" value="DsrEFH-like"/>
</dbReference>
<gene>
    <name evidence="1" type="primary">tusB</name>
    <name evidence="1" type="ORF">MSP8886_01329</name>
</gene>
<organism evidence="1 2">
    <name type="scientific">Marinomonas spartinae</name>
    <dbReference type="NCBI Taxonomy" id="1792290"/>
    <lineage>
        <taxon>Bacteria</taxon>
        <taxon>Pseudomonadati</taxon>
        <taxon>Pseudomonadota</taxon>
        <taxon>Gammaproteobacteria</taxon>
        <taxon>Oceanospirillales</taxon>
        <taxon>Oceanospirillaceae</taxon>
        <taxon>Marinomonas</taxon>
    </lineage>
</organism>
<dbReference type="RefSeq" id="WP_067013940.1">
    <property type="nucleotide sequence ID" value="NZ_FLOB01000002.1"/>
</dbReference>